<sequence>MPTRNRKPRSLVVHLLILLWTFYFCVGFTFHYHPDYVHAHADELQPHDHAGHLHSHEVEGIAAAIHSGWHHHEVEESHHHSESAPGSDSETVQVELNKHSLVPVKLKVVAPSTVLHDLPQHDDRVAWQPVQHDVPLTEVRQLPIALSGRAPPALFS</sequence>
<protein>
    <submittedName>
        <fullName evidence="3">Uncharacterized protein</fullName>
    </submittedName>
</protein>
<keyword evidence="2" id="KW-1133">Transmembrane helix</keyword>
<dbReference type="RefSeq" id="WP_005006691.1">
    <property type="nucleotide sequence ID" value="NZ_HG422173.1"/>
</dbReference>
<evidence type="ECO:0000313" key="3">
    <source>
        <dbReference type="EMBL" id="CCQ89846.1"/>
    </source>
</evidence>
<feature type="compositionally biased region" description="Basic and acidic residues" evidence="1">
    <location>
        <begin position="72"/>
        <end position="82"/>
    </location>
</feature>
<dbReference type="Proteomes" id="UP000011704">
    <property type="component" value="Unassembled WGS sequence"/>
</dbReference>
<keyword evidence="4" id="KW-1185">Reference proteome</keyword>
<feature type="region of interest" description="Disordered" evidence="1">
    <location>
        <begin position="72"/>
        <end position="92"/>
    </location>
</feature>
<dbReference type="AlphaFoldDB" id="M1Z9J8"/>
<name>M1Z9J8_NITG3</name>
<dbReference type="EMBL" id="CAQJ01000019">
    <property type="protein sequence ID" value="CCQ89846.1"/>
    <property type="molecule type" value="Genomic_DNA"/>
</dbReference>
<evidence type="ECO:0000256" key="2">
    <source>
        <dbReference type="SAM" id="Phobius"/>
    </source>
</evidence>
<comment type="caution">
    <text evidence="3">The sequence shown here is derived from an EMBL/GenBank/DDBJ whole genome shotgun (WGS) entry which is preliminary data.</text>
</comment>
<evidence type="ECO:0000313" key="4">
    <source>
        <dbReference type="Proteomes" id="UP000011704"/>
    </source>
</evidence>
<reference evidence="3 4" key="1">
    <citation type="journal article" date="2013" name="Front. Microbiol.">
        <title>The genome of Nitrospina gracilis illuminates the metabolism and evolution of the major marine nitrite oxidizer.</title>
        <authorList>
            <person name="Luecker S."/>
            <person name="Nowka B."/>
            <person name="Rattei T."/>
            <person name="Spieck E."/>
            <person name="and Daims H."/>
        </authorList>
    </citation>
    <scope>NUCLEOTIDE SEQUENCE [LARGE SCALE GENOMIC DNA]</scope>
    <source>
        <strain evidence="3 4">3/211</strain>
    </source>
</reference>
<proteinExistence type="predicted"/>
<evidence type="ECO:0000256" key="1">
    <source>
        <dbReference type="SAM" id="MobiDB-lite"/>
    </source>
</evidence>
<keyword evidence="2" id="KW-0472">Membrane</keyword>
<accession>M1Z9J8</accession>
<dbReference type="HOGENOM" id="CLU_1684716_0_0_0"/>
<dbReference type="InParanoid" id="M1Z9J8"/>
<feature type="transmembrane region" description="Helical" evidence="2">
    <location>
        <begin position="12"/>
        <end position="32"/>
    </location>
</feature>
<keyword evidence="2" id="KW-0812">Transmembrane</keyword>
<gene>
    <name evidence="3" type="ORF">NITGR_170103</name>
</gene>
<dbReference type="STRING" id="1266370.NITGR_170103"/>
<organism evidence="3 4">
    <name type="scientific">Nitrospina gracilis (strain 3/211)</name>
    <dbReference type="NCBI Taxonomy" id="1266370"/>
    <lineage>
        <taxon>Bacteria</taxon>
        <taxon>Pseudomonadati</taxon>
        <taxon>Nitrospinota/Tectimicrobiota group</taxon>
        <taxon>Nitrospinota</taxon>
        <taxon>Nitrospinia</taxon>
        <taxon>Nitrospinales</taxon>
        <taxon>Nitrospinaceae</taxon>
        <taxon>Nitrospina</taxon>
    </lineage>
</organism>